<feature type="region of interest" description="Disordered" evidence="1">
    <location>
        <begin position="57"/>
        <end position="89"/>
    </location>
</feature>
<proteinExistence type="predicted"/>
<comment type="caution">
    <text evidence="2">The sequence shown here is derived from an EMBL/GenBank/DDBJ whole genome shotgun (WGS) entry which is preliminary data.</text>
</comment>
<protein>
    <submittedName>
        <fullName evidence="2">Uncharacterized protein</fullName>
    </submittedName>
</protein>
<dbReference type="Proteomes" id="UP001607303">
    <property type="component" value="Unassembled WGS sequence"/>
</dbReference>
<gene>
    <name evidence="2" type="ORF">V1477_009191</name>
</gene>
<keyword evidence="3" id="KW-1185">Reference proteome</keyword>
<feature type="compositionally biased region" description="Low complexity" evidence="1">
    <location>
        <begin position="70"/>
        <end position="82"/>
    </location>
</feature>
<accession>A0ABD2CC05</accession>
<evidence type="ECO:0000256" key="1">
    <source>
        <dbReference type="SAM" id="MobiDB-lite"/>
    </source>
</evidence>
<name>A0ABD2CC05_VESMC</name>
<dbReference type="EMBL" id="JAYRBN010000057">
    <property type="protein sequence ID" value="KAL2742590.1"/>
    <property type="molecule type" value="Genomic_DNA"/>
</dbReference>
<reference evidence="2 3" key="1">
    <citation type="journal article" date="2024" name="Ann. Entomol. Soc. Am.">
        <title>Genomic analyses of the southern and eastern yellowjacket wasps (Hymenoptera: Vespidae) reveal evolutionary signatures of social life.</title>
        <authorList>
            <person name="Catto M.A."/>
            <person name="Caine P.B."/>
            <person name="Orr S.E."/>
            <person name="Hunt B.G."/>
            <person name="Goodisman M.A.D."/>
        </authorList>
    </citation>
    <scope>NUCLEOTIDE SEQUENCE [LARGE SCALE GENOMIC DNA]</scope>
    <source>
        <strain evidence="2">232</strain>
        <tissue evidence="2">Head and thorax</tissue>
    </source>
</reference>
<evidence type="ECO:0000313" key="2">
    <source>
        <dbReference type="EMBL" id="KAL2742590.1"/>
    </source>
</evidence>
<organism evidence="2 3">
    <name type="scientific">Vespula maculifrons</name>
    <name type="common">Eastern yellow jacket</name>
    <name type="synonym">Wasp</name>
    <dbReference type="NCBI Taxonomy" id="7453"/>
    <lineage>
        <taxon>Eukaryota</taxon>
        <taxon>Metazoa</taxon>
        <taxon>Ecdysozoa</taxon>
        <taxon>Arthropoda</taxon>
        <taxon>Hexapoda</taxon>
        <taxon>Insecta</taxon>
        <taxon>Pterygota</taxon>
        <taxon>Neoptera</taxon>
        <taxon>Endopterygota</taxon>
        <taxon>Hymenoptera</taxon>
        <taxon>Apocrita</taxon>
        <taxon>Aculeata</taxon>
        <taxon>Vespoidea</taxon>
        <taxon>Vespidae</taxon>
        <taxon>Vespinae</taxon>
        <taxon>Vespula</taxon>
    </lineage>
</organism>
<sequence length="182" mass="21029">MKERRKSRHCHIGGLNKDPPLLVKLLPTKTSPDGEMERSVTENFLFRKRPLRFSLTLRKTQPSQVKPNRSKPNQTKPKQTKPSQREFGKKLGHTRVSGISYYIRLTFKSNPSIYGVLYTPTAYLRLRISRHELYIETCTDTWYIKGIFSKATLLIFAASGAKGFKEGKRIILLRGNTFLLKM</sequence>
<feature type="compositionally biased region" description="Polar residues" evidence="1">
    <location>
        <begin position="57"/>
        <end position="67"/>
    </location>
</feature>
<evidence type="ECO:0000313" key="3">
    <source>
        <dbReference type="Proteomes" id="UP001607303"/>
    </source>
</evidence>
<dbReference type="AlphaFoldDB" id="A0ABD2CC05"/>